<sequence length="113" mass="13478">MQNARQILDTSKIIISADNLVSSMFLVALLILVHVYPIDCTFNRINDMLNYIRRIFYQWQLLKDLRFIKLYFNMLSARMAESSKSVYFVERQTTVEKLLNWDKITIETSKTFK</sequence>
<name>A0A3M7Q8D7_BRAPC</name>
<evidence type="ECO:0000256" key="1">
    <source>
        <dbReference type="SAM" id="Phobius"/>
    </source>
</evidence>
<dbReference type="EMBL" id="REGN01007129">
    <property type="protein sequence ID" value="RNA07205.1"/>
    <property type="molecule type" value="Genomic_DNA"/>
</dbReference>
<comment type="caution">
    <text evidence="2">The sequence shown here is derived from an EMBL/GenBank/DDBJ whole genome shotgun (WGS) entry which is preliminary data.</text>
</comment>
<dbReference type="Proteomes" id="UP000276133">
    <property type="component" value="Unassembled WGS sequence"/>
</dbReference>
<proteinExistence type="predicted"/>
<evidence type="ECO:0000313" key="2">
    <source>
        <dbReference type="EMBL" id="RNA07205.1"/>
    </source>
</evidence>
<protein>
    <submittedName>
        <fullName evidence="2">Uncharacterized protein</fullName>
    </submittedName>
</protein>
<organism evidence="2 3">
    <name type="scientific">Brachionus plicatilis</name>
    <name type="common">Marine rotifer</name>
    <name type="synonym">Brachionus muelleri</name>
    <dbReference type="NCBI Taxonomy" id="10195"/>
    <lineage>
        <taxon>Eukaryota</taxon>
        <taxon>Metazoa</taxon>
        <taxon>Spiralia</taxon>
        <taxon>Gnathifera</taxon>
        <taxon>Rotifera</taxon>
        <taxon>Eurotatoria</taxon>
        <taxon>Monogononta</taxon>
        <taxon>Pseudotrocha</taxon>
        <taxon>Ploima</taxon>
        <taxon>Brachionidae</taxon>
        <taxon>Brachionus</taxon>
    </lineage>
</organism>
<keyword evidence="3" id="KW-1185">Reference proteome</keyword>
<dbReference type="AlphaFoldDB" id="A0A3M7Q8D7"/>
<keyword evidence="1" id="KW-0812">Transmembrane</keyword>
<gene>
    <name evidence="2" type="ORF">BpHYR1_051977</name>
</gene>
<evidence type="ECO:0000313" key="3">
    <source>
        <dbReference type="Proteomes" id="UP000276133"/>
    </source>
</evidence>
<reference evidence="2 3" key="1">
    <citation type="journal article" date="2018" name="Sci. Rep.">
        <title>Genomic signatures of local adaptation to the degree of environmental predictability in rotifers.</title>
        <authorList>
            <person name="Franch-Gras L."/>
            <person name="Hahn C."/>
            <person name="Garcia-Roger E.M."/>
            <person name="Carmona M.J."/>
            <person name="Serra M."/>
            <person name="Gomez A."/>
        </authorList>
    </citation>
    <scope>NUCLEOTIDE SEQUENCE [LARGE SCALE GENOMIC DNA]</scope>
    <source>
        <strain evidence="2">HYR1</strain>
    </source>
</reference>
<keyword evidence="1" id="KW-0472">Membrane</keyword>
<accession>A0A3M7Q8D7</accession>
<feature type="transmembrane region" description="Helical" evidence="1">
    <location>
        <begin position="20"/>
        <end position="38"/>
    </location>
</feature>
<keyword evidence="1" id="KW-1133">Transmembrane helix</keyword>